<accession>A0AAD8GVN6</accession>
<dbReference type="Proteomes" id="UP001237642">
    <property type="component" value="Unassembled WGS sequence"/>
</dbReference>
<dbReference type="GO" id="GO:0019210">
    <property type="term" value="F:kinase inhibitor activity"/>
    <property type="evidence" value="ECO:0007669"/>
    <property type="project" value="InterPro"/>
</dbReference>
<dbReference type="PANTHER" id="PTHR33312">
    <property type="entry name" value="MEMBRANE-ASSOCIATED KINASE REGULATOR 4-RELATED"/>
    <property type="match status" value="1"/>
</dbReference>
<keyword evidence="2" id="KW-1185">Reference proteome</keyword>
<sequence>MTTKFHPDDHEEEDYIEMEVSSHSDRFVGVMSSTTHPLDFEFQMYSSSLKRDTTISPADELFYKGKLLPLHLPPRLQMVEKLLQNSKSYDTNTFEELFSTPLAKNIPANSTPLKPHNISPSESWQFSRKLNPPEYSDEVSTEMSGLTKKSWTRKLKLVKQASLSSKLKFSRAYFKSLFAKPGCADEPSNNHIIIAKNPFQKIQTEGYEMQPVLKSFANETSWDNGASNQYRRSFSGVIKWFSPTKSSTSFGSFYKSSSSNASEKCQTLQPLNRSSSTNPDIENSIQGAIAHCKRSSRQQLHSRKYGSDMGFFSSSASRIIIEDHERLELCRG</sequence>
<name>A0AAD8GVN6_9APIA</name>
<proteinExistence type="predicted"/>
<protein>
    <submittedName>
        <fullName evidence="1">Membrane-associated kinase regulator 4</fullName>
    </submittedName>
</protein>
<keyword evidence="1" id="KW-0808">Transferase</keyword>
<organism evidence="1 2">
    <name type="scientific">Heracleum sosnowskyi</name>
    <dbReference type="NCBI Taxonomy" id="360622"/>
    <lineage>
        <taxon>Eukaryota</taxon>
        <taxon>Viridiplantae</taxon>
        <taxon>Streptophyta</taxon>
        <taxon>Embryophyta</taxon>
        <taxon>Tracheophyta</taxon>
        <taxon>Spermatophyta</taxon>
        <taxon>Magnoliopsida</taxon>
        <taxon>eudicotyledons</taxon>
        <taxon>Gunneridae</taxon>
        <taxon>Pentapetalae</taxon>
        <taxon>asterids</taxon>
        <taxon>campanulids</taxon>
        <taxon>Apiales</taxon>
        <taxon>Apiaceae</taxon>
        <taxon>Apioideae</taxon>
        <taxon>apioid superclade</taxon>
        <taxon>Tordylieae</taxon>
        <taxon>Tordyliinae</taxon>
        <taxon>Heracleum</taxon>
    </lineage>
</organism>
<dbReference type="GO" id="GO:0005886">
    <property type="term" value="C:plasma membrane"/>
    <property type="evidence" value="ECO:0007669"/>
    <property type="project" value="InterPro"/>
</dbReference>
<dbReference type="AlphaFoldDB" id="A0AAD8GVN6"/>
<evidence type="ECO:0000313" key="1">
    <source>
        <dbReference type="EMBL" id="KAK1355416.1"/>
    </source>
</evidence>
<gene>
    <name evidence="1" type="ORF">POM88_048672</name>
</gene>
<dbReference type="InterPro" id="IPR039620">
    <property type="entry name" value="BKI1/MAKR1/3/4"/>
</dbReference>
<evidence type="ECO:0000313" key="2">
    <source>
        <dbReference type="Proteomes" id="UP001237642"/>
    </source>
</evidence>
<keyword evidence="1" id="KW-0418">Kinase</keyword>
<reference evidence="1" key="2">
    <citation type="submission" date="2023-05" db="EMBL/GenBank/DDBJ databases">
        <authorList>
            <person name="Schelkunov M.I."/>
        </authorList>
    </citation>
    <scope>NUCLEOTIDE SEQUENCE</scope>
    <source>
        <strain evidence="1">Hsosn_3</strain>
        <tissue evidence="1">Leaf</tissue>
    </source>
</reference>
<dbReference type="EMBL" id="JAUIZM010000011">
    <property type="protein sequence ID" value="KAK1355416.1"/>
    <property type="molecule type" value="Genomic_DNA"/>
</dbReference>
<comment type="caution">
    <text evidence="1">The sequence shown here is derived from an EMBL/GenBank/DDBJ whole genome shotgun (WGS) entry which is preliminary data.</text>
</comment>
<dbReference type="PANTHER" id="PTHR33312:SF5">
    <property type="entry name" value="MEMBRANE-ASSOCIATED KINASE REGULATOR 4-RELATED"/>
    <property type="match status" value="1"/>
</dbReference>
<dbReference type="GO" id="GO:0016301">
    <property type="term" value="F:kinase activity"/>
    <property type="evidence" value="ECO:0007669"/>
    <property type="project" value="UniProtKB-KW"/>
</dbReference>
<reference evidence="1" key="1">
    <citation type="submission" date="2023-02" db="EMBL/GenBank/DDBJ databases">
        <title>Genome of toxic invasive species Heracleum sosnowskyi carries increased number of genes despite the absence of recent whole-genome duplications.</title>
        <authorList>
            <person name="Schelkunov M."/>
            <person name="Shtratnikova V."/>
            <person name="Makarenko M."/>
            <person name="Klepikova A."/>
            <person name="Omelchenko D."/>
            <person name="Novikova G."/>
            <person name="Obukhova E."/>
            <person name="Bogdanov V."/>
            <person name="Penin A."/>
            <person name="Logacheva M."/>
        </authorList>
    </citation>
    <scope>NUCLEOTIDE SEQUENCE</scope>
    <source>
        <strain evidence="1">Hsosn_3</strain>
        <tissue evidence="1">Leaf</tissue>
    </source>
</reference>